<keyword evidence="2" id="KW-0812">Transmembrane</keyword>
<reference evidence="4 5" key="1">
    <citation type="journal article" date="2018" name="Nat. Ecol. Evol.">
        <title>Shark genomes provide insights into elasmobranch evolution and the origin of vertebrates.</title>
        <authorList>
            <person name="Hara Y"/>
            <person name="Yamaguchi K"/>
            <person name="Onimaru K"/>
            <person name="Kadota M"/>
            <person name="Koyanagi M"/>
            <person name="Keeley SD"/>
            <person name="Tatsumi K"/>
            <person name="Tanaka K"/>
            <person name="Motone F"/>
            <person name="Kageyama Y"/>
            <person name="Nozu R"/>
            <person name="Adachi N"/>
            <person name="Nishimura O"/>
            <person name="Nakagawa R"/>
            <person name="Tanegashima C"/>
            <person name="Kiyatake I"/>
            <person name="Matsumoto R"/>
            <person name="Murakumo K"/>
            <person name="Nishida K"/>
            <person name="Terakita A"/>
            <person name="Kuratani S"/>
            <person name="Sato K"/>
            <person name="Hyodo S Kuraku.S."/>
        </authorList>
    </citation>
    <scope>NUCLEOTIDE SEQUENCE [LARGE SCALE GENOMIC DNA]</scope>
</reference>
<dbReference type="GO" id="GO:0008080">
    <property type="term" value="F:N-acetyltransferase activity"/>
    <property type="evidence" value="ECO:0007669"/>
    <property type="project" value="InterPro"/>
</dbReference>
<keyword evidence="2" id="KW-1133">Transmembrane helix</keyword>
<keyword evidence="2" id="KW-0472">Membrane</keyword>
<sequence length="259" mass="29324">MRYQIRLYQEGDYDAVRDIYVSGVQEHFPRACRYVLKQPCTVAVLGLSFCLLLIVSSSLLLSLSLMVILLALGYLLLRHIWSQIIEQNLMQDLLDIGSSYMKHPACCFWVAVSNGSVVGTVGAIPSKFSPITLELKRLNVCLEYRGLGIAKALCLTVREFAHRSGFADIVLRTSVIQTEAQNLYQKLGYILVDTIPVPHPLAKVTNYTTSKYQYHIPRGPELQPQEKQQRDHIRLCATQELLSHCHGEEDITTFIQKKT</sequence>
<evidence type="ECO:0000256" key="2">
    <source>
        <dbReference type="SAM" id="Phobius"/>
    </source>
</evidence>
<evidence type="ECO:0000313" key="4">
    <source>
        <dbReference type="EMBL" id="GCB84948.1"/>
    </source>
</evidence>
<dbReference type="InterPro" id="IPR050769">
    <property type="entry name" value="NAT_camello-type"/>
</dbReference>
<dbReference type="OrthoDB" id="41532at2759"/>
<dbReference type="Proteomes" id="UP000288216">
    <property type="component" value="Unassembled WGS sequence"/>
</dbReference>
<dbReference type="Gene3D" id="3.40.630.30">
    <property type="match status" value="1"/>
</dbReference>
<dbReference type="PANTHER" id="PTHR13947:SF37">
    <property type="entry name" value="LD18367P"/>
    <property type="match status" value="1"/>
</dbReference>
<name>A0A401QHN0_SCYTO</name>
<protein>
    <recommendedName>
        <fullName evidence="3">N-acetyltransferase domain-containing protein</fullName>
    </recommendedName>
</protein>
<dbReference type="InterPro" id="IPR016181">
    <property type="entry name" value="Acyl_CoA_acyltransferase"/>
</dbReference>
<gene>
    <name evidence="4" type="ORF">scyTo_0025642</name>
</gene>
<accession>A0A401QHN0</accession>
<evidence type="ECO:0000313" key="5">
    <source>
        <dbReference type="Proteomes" id="UP000288216"/>
    </source>
</evidence>
<organism evidence="4 5">
    <name type="scientific">Scyliorhinus torazame</name>
    <name type="common">Cloudy catshark</name>
    <name type="synonym">Catulus torazame</name>
    <dbReference type="NCBI Taxonomy" id="75743"/>
    <lineage>
        <taxon>Eukaryota</taxon>
        <taxon>Metazoa</taxon>
        <taxon>Chordata</taxon>
        <taxon>Craniata</taxon>
        <taxon>Vertebrata</taxon>
        <taxon>Chondrichthyes</taxon>
        <taxon>Elasmobranchii</taxon>
        <taxon>Galeomorphii</taxon>
        <taxon>Galeoidea</taxon>
        <taxon>Carcharhiniformes</taxon>
        <taxon>Scyliorhinidae</taxon>
        <taxon>Scyliorhinus</taxon>
    </lineage>
</organism>
<dbReference type="CDD" id="cd04301">
    <property type="entry name" value="NAT_SF"/>
    <property type="match status" value="1"/>
</dbReference>
<comment type="caution">
    <text evidence="4">The sequence shown here is derived from an EMBL/GenBank/DDBJ whole genome shotgun (WGS) entry which is preliminary data.</text>
</comment>
<feature type="transmembrane region" description="Helical" evidence="2">
    <location>
        <begin position="60"/>
        <end position="77"/>
    </location>
</feature>
<keyword evidence="5" id="KW-1185">Reference proteome</keyword>
<dbReference type="PROSITE" id="PS51186">
    <property type="entry name" value="GNAT"/>
    <property type="match status" value="1"/>
</dbReference>
<feature type="transmembrane region" description="Helical" evidence="2">
    <location>
        <begin position="34"/>
        <end position="54"/>
    </location>
</feature>
<dbReference type="InterPro" id="IPR000182">
    <property type="entry name" value="GNAT_dom"/>
</dbReference>
<dbReference type="SUPFAM" id="SSF55729">
    <property type="entry name" value="Acyl-CoA N-acyltransferases (Nat)"/>
    <property type="match status" value="1"/>
</dbReference>
<feature type="domain" description="N-acetyltransferase" evidence="3">
    <location>
        <begin position="67"/>
        <end position="214"/>
    </location>
</feature>
<proteinExistence type="predicted"/>
<dbReference type="PANTHER" id="PTHR13947">
    <property type="entry name" value="GNAT FAMILY N-ACETYLTRANSFERASE"/>
    <property type="match status" value="1"/>
</dbReference>
<evidence type="ECO:0000259" key="3">
    <source>
        <dbReference type="PROSITE" id="PS51186"/>
    </source>
</evidence>
<dbReference type="OMA" id="YVPTLCV"/>
<dbReference type="Pfam" id="PF00583">
    <property type="entry name" value="Acetyltransf_1"/>
    <property type="match status" value="1"/>
</dbReference>
<dbReference type="EMBL" id="BFAA01113872">
    <property type="protein sequence ID" value="GCB84948.1"/>
    <property type="molecule type" value="Genomic_DNA"/>
</dbReference>
<dbReference type="AlphaFoldDB" id="A0A401QHN0"/>
<dbReference type="STRING" id="75743.A0A401QHN0"/>
<keyword evidence="1" id="KW-0808">Transferase</keyword>
<evidence type="ECO:0000256" key="1">
    <source>
        <dbReference type="ARBA" id="ARBA00022679"/>
    </source>
</evidence>